<evidence type="ECO:0000256" key="2">
    <source>
        <dbReference type="ARBA" id="ARBA00012438"/>
    </source>
</evidence>
<keyword evidence="3 6" id="KW-0597">Phosphoprotein</keyword>
<keyword evidence="8" id="KW-0812">Transmembrane</keyword>
<dbReference type="InterPro" id="IPR003594">
    <property type="entry name" value="HATPase_dom"/>
</dbReference>
<evidence type="ECO:0000256" key="1">
    <source>
        <dbReference type="ARBA" id="ARBA00000085"/>
    </source>
</evidence>
<dbReference type="InterPro" id="IPR004358">
    <property type="entry name" value="Sig_transdc_His_kin-like_C"/>
</dbReference>
<dbReference type="Pfam" id="PF00072">
    <property type="entry name" value="Response_reg"/>
    <property type="match status" value="1"/>
</dbReference>
<feature type="transmembrane region" description="Helical" evidence="8">
    <location>
        <begin position="278"/>
        <end position="304"/>
    </location>
</feature>
<accession>A0A5C3M2S9</accession>
<evidence type="ECO:0000259" key="10">
    <source>
        <dbReference type="PROSITE" id="PS50110"/>
    </source>
</evidence>
<keyword evidence="5" id="KW-0418">Kinase</keyword>
<evidence type="ECO:0000313" key="12">
    <source>
        <dbReference type="Proteomes" id="UP000308652"/>
    </source>
</evidence>
<feature type="compositionally biased region" description="Polar residues" evidence="7">
    <location>
        <begin position="994"/>
        <end position="1004"/>
    </location>
</feature>
<dbReference type="Pfam" id="PF00512">
    <property type="entry name" value="HisKA"/>
    <property type="match status" value="1"/>
</dbReference>
<evidence type="ECO:0000256" key="5">
    <source>
        <dbReference type="ARBA" id="ARBA00022777"/>
    </source>
</evidence>
<reference evidence="11 12" key="1">
    <citation type="journal article" date="2019" name="Nat. Ecol. Evol.">
        <title>Megaphylogeny resolves global patterns of mushroom evolution.</title>
        <authorList>
            <person name="Varga T."/>
            <person name="Krizsan K."/>
            <person name="Foldi C."/>
            <person name="Dima B."/>
            <person name="Sanchez-Garcia M."/>
            <person name="Sanchez-Ramirez S."/>
            <person name="Szollosi G.J."/>
            <person name="Szarkandi J.G."/>
            <person name="Papp V."/>
            <person name="Albert L."/>
            <person name="Andreopoulos W."/>
            <person name="Angelini C."/>
            <person name="Antonin V."/>
            <person name="Barry K.W."/>
            <person name="Bougher N.L."/>
            <person name="Buchanan P."/>
            <person name="Buyck B."/>
            <person name="Bense V."/>
            <person name="Catcheside P."/>
            <person name="Chovatia M."/>
            <person name="Cooper J."/>
            <person name="Damon W."/>
            <person name="Desjardin D."/>
            <person name="Finy P."/>
            <person name="Geml J."/>
            <person name="Haridas S."/>
            <person name="Hughes K."/>
            <person name="Justo A."/>
            <person name="Karasinski D."/>
            <person name="Kautmanova I."/>
            <person name="Kiss B."/>
            <person name="Kocsube S."/>
            <person name="Kotiranta H."/>
            <person name="LaButti K.M."/>
            <person name="Lechner B.E."/>
            <person name="Liimatainen K."/>
            <person name="Lipzen A."/>
            <person name="Lukacs Z."/>
            <person name="Mihaltcheva S."/>
            <person name="Morgado L.N."/>
            <person name="Niskanen T."/>
            <person name="Noordeloos M.E."/>
            <person name="Ohm R.A."/>
            <person name="Ortiz-Santana B."/>
            <person name="Ovrebo C."/>
            <person name="Racz N."/>
            <person name="Riley R."/>
            <person name="Savchenko A."/>
            <person name="Shiryaev A."/>
            <person name="Soop K."/>
            <person name="Spirin V."/>
            <person name="Szebenyi C."/>
            <person name="Tomsovsky M."/>
            <person name="Tulloss R.E."/>
            <person name="Uehling J."/>
            <person name="Grigoriev I.V."/>
            <person name="Vagvolgyi C."/>
            <person name="Papp T."/>
            <person name="Martin F.M."/>
            <person name="Miettinen O."/>
            <person name="Hibbett D.S."/>
            <person name="Nagy L.G."/>
        </authorList>
    </citation>
    <scope>NUCLEOTIDE SEQUENCE [LARGE SCALE GENOMIC DNA]</scope>
    <source>
        <strain evidence="11 12">CBS 166.37</strain>
    </source>
</reference>
<dbReference type="SMART" id="SM00387">
    <property type="entry name" value="HATPase_c"/>
    <property type="match status" value="1"/>
</dbReference>
<sequence>MPRWFSRRSDYSASSKWTEEVANPVQKFVAEKADDSERTMTTPITATAVDDLLPVPVLQSNGNQSVASRRKKTARVGGLTVHWARLKKRIGTGTAPSSSSFIGESAAESSYTRKVENMEEDQDEVNEVVVDRVWSEEIKSSITHSEHGGSPEKSGSHGPIGPPASDHESIAPEGFWTSTLFLAAIRYRMWPTILTFFNARFMDEKSERHYAQESWFLKKPLALWASAWLIINWALGCAFIPKHPIVLMDKIFYFGIAPVLSFPVPVMVMYDWPRDRAFFYQSFMVASIWMWSIYQVLFILLCGYYSETPNCQGRDFLGLFYYTSALQTIALFGLKLNRFTGAIGALTFFLFTSATMIPLRGTWGRSMINFFFFQAFLIYIHYMRESSERRLYTLRDQLKIQYKATQKAQINERKAADSKRRLTSYVFHEVRVPLNTALLAVQNMEASGTVVKDQEIEFNALSGSLSMMSKVLNDVLDFNRMDSGKFESASRPYPFHQVMRSLFIPLRLATDARGLKLETDLDVNIDKIARRAAYEAMGESMDTIRKHIHDHPDVDGVVTGDETRLRQIITNLASNACKFTPQGGKLSIKTRLIVPTAPPGIDGAEIGILGDLPHTPPTDQHTLSASHLSRHNLEHGKPPPSLEWIVVRIEVTDTGYGIKPRDMAQSKLFSAFNQTEQGRQQGGKGTGLGLALVRQIVKLSGGRLGVQSRVGEGSTFWVELPLGVGRKTLVAAAPYDISVDGSATSSDVDKVRAAAAVKAASPDMNDSITMAVDAAALMASRVPSVSARTNAAMHSIMEQGGRVELVLNKHASGTPIPTRTIGDASTGTQFALPISTPVEEVVPNRPSLSLQLQQPSDEVSHVAEPHKQQDQTQLTHQTQQRPTYVPLPSPRSFSLESQAAPLPTSSTMSNFSQKSGSSSGALTMFDSSFQRGSPASSQNAINIEPGMSVLVVDDDPLTRTLMKRILTRLGCTVSVAENGEVALELILGRQAFQGTPSSDASGSTGPILEQCRRGRSPPIMNEEGKYAVVFLDNQMPVMSGLKTVEKLRELGRNDFIVGVTGNALLTDQREYLDAGVDRVLTKPVLERSLRDILIIADERRKFAQLESPTVTELPQSSPS</sequence>
<feature type="transmembrane region" description="Helical" evidence="8">
    <location>
        <begin position="252"/>
        <end position="272"/>
    </location>
</feature>
<evidence type="ECO:0000256" key="3">
    <source>
        <dbReference type="ARBA" id="ARBA00022553"/>
    </source>
</evidence>
<keyword evidence="8" id="KW-1133">Transmembrane helix</keyword>
<evidence type="ECO:0000259" key="9">
    <source>
        <dbReference type="PROSITE" id="PS50109"/>
    </source>
</evidence>
<dbReference type="AlphaFoldDB" id="A0A5C3M2S9"/>
<keyword evidence="12" id="KW-1185">Reference proteome</keyword>
<feature type="region of interest" description="Disordered" evidence="7">
    <location>
        <begin position="141"/>
        <end position="164"/>
    </location>
</feature>
<dbReference type="InterPro" id="IPR036890">
    <property type="entry name" value="HATPase_C_sf"/>
</dbReference>
<dbReference type="SUPFAM" id="SSF55874">
    <property type="entry name" value="ATPase domain of HSP90 chaperone/DNA topoisomerase II/histidine kinase"/>
    <property type="match status" value="1"/>
</dbReference>
<evidence type="ECO:0000256" key="6">
    <source>
        <dbReference type="PROSITE-ProRule" id="PRU00169"/>
    </source>
</evidence>
<feature type="region of interest" description="Disordered" evidence="7">
    <location>
        <begin position="851"/>
        <end position="915"/>
    </location>
</feature>
<dbReference type="EMBL" id="ML213598">
    <property type="protein sequence ID" value="TFK39719.1"/>
    <property type="molecule type" value="Genomic_DNA"/>
</dbReference>
<dbReference type="InterPro" id="IPR003661">
    <property type="entry name" value="HisK_dim/P_dom"/>
</dbReference>
<dbReference type="SUPFAM" id="SSF52172">
    <property type="entry name" value="CheY-like"/>
    <property type="match status" value="1"/>
</dbReference>
<feature type="compositionally biased region" description="Basic and acidic residues" evidence="7">
    <location>
        <begin position="141"/>
        <end position="150"/>
    </location>
</feature>
<dbReference type="Pfam" id="PF02518">
    <property type="entry name" value="HATPase_c"/>
    <property type="match status" value="1"/>
</dbReference>
<feature type="modified residue" description="4-aspartylphosphate" evidence="6">
    <location>
        <position position="1032"/>
    </location>
</feature>
<keyword evidence="8" id="KW-0472">Membrane</keyword>
<dbReference type="GO" id="GO:0009927">
    <property type="term" value="F:histidine phosphotransfer kinase activity"/>
    <property type="evidence" value="ECO:0007669"/>
    <property type="project" value="TreeGrafter"/>
</dbReference>
<comment type="catalytic activity">
    <reaction evidence="1">
        <text>ATP + protein L-histidine = ADP + protein N-phospho-L-histidine.</text>
        <dbReference type="EC" id="2.7.13.3"/>
    </reaction>
</comment>
<name>A0A5C3M2S9_9AGAR</name>
<dbReference type="PRINTS" id="PR00344">
    <property type="entry name" value="BCTRLSENSOR"/>
</dbReference>
<dbReference type="STRING" id="68775.A0A5C3M2S9"/>
<dbReference type="PROSITE" id="PS50109">
    <property type="entry name" value="HIS_KIN"/>
    <property type="match status" value="1"/>
</dbReference>
<dbReference type="Gene3D" id="3.40.50.2300">
    <property type="match status" value="1"/>
</dbReference>
<feature type="domain" description="Histidine kinase" evidence="9">
    <location>
        <begin position="425"/>
        <end position="724"/>
    </location>
</feature>
<feature type="domain" description="Response regulatory" evidence="10">
    <location>
        <begin position="948"/>
        <end position="1097"/>
    </location>
</feature>
<dbReference type="InterPro" id="IPR001789">
    <property type="entry name" value="Sig_transdc_resp-reg_receiver"/>
</dbReference>
<dbReference type="GO" id="GO:0005886">
    <property type="term" value="C:plasma membrane"/>
    <property type="evidence" value="ECO:0007669"/>
    <property type="project" value="TreeGrafter"/>
</dbReference>
<evidence type="ECO:0000256" key="7">
    <source>
        <dbReference type="SAM" id="MobiDB-lite"/>
    </source>
</evidence>
<dbReference type="GO" id="GO:0000155">
    <property type="term" value="F:phosphorelay sensor kinase activity"/>
    <property type="evidence" value="ECO:0007669"/>
    <property type="project" value="InterPro"/>
</dbReference>
<feature type="transmembrane region" description="Helical" evidence="8">
    <location>
        <begin position="316"/>
        <end position="334"/>
    </location>
</feature>
<dbReference type="EC" id="2.7.13.3" evidence="2"/>
<evidence type="ECO:0000256" key="8">
    <source>
        <dbReference type="SAM" id="Phobius"/>
    </source>
</evidence>
<evidence type="ECO:0000256" key="4">
    <source>
        <dbReference type="ARBA" id="ARBA00022679"/>
    </source>
</evidence>
<dbReference type="PANTHER" id="PTHR43047">
    <property type="entry name" value="TWO-COMPONENT HISTIDINE PROTEIN KINASE"/>
    <property type="match status" value="1"/>
</dbReference>
<dbReference type="CDD" id="cd17546">
    <property type="entry name" value="REC_hyHK_CKI1_RcsC-like"/>
    <property type="match status" value="1"/>
</dbReference>
<dbReference type="PANTHER" id="PTHR43047:SF66">
    <property type="entry name" value="HISKA"/>
    <property type="match status" value="1"/>
</dbReference>
<feature type="compositionally biased region" description="Basic and acidic residues" evidence="7">
    <location>
        <begin position="858"/>
        <end position="869"/>
    </location>
</feature>
<proteinExistence type="predicted"/>
<dbReference type="CDD" id="cd00082">
    <property type="entry name" value="HisKA"/>
    <property type="match status" value="1"/>
</dbReference>
<dbReference type="SMART" id="SM00448">
    <property type="entry name" value="REC"/>
    <property type="match status" value="1"/>
</dbReference>
<dbReference type="InterPro" id="IPR036097">
    <property type="entry name" value="HisK_dim/P_sf"/>
</dbReference>
<keyword evidence="4" id="KW-0808">Transferase</keyword>
<protein>
    <recommendedName>
        <fullName evidence="2">histidine kinase</fullName>
        <ecNumber evidence="2">2.7.13.3</ecNumber>
    </recommendedName>
</protein>
<dbReference type="Gene3D" id="1.10.287.130">
    <property type="match status" value="1"/>
</dbReference>
<dbReference type="InterPro" id="IPR011006">
    <property type="entry name" value="CheY-like_superfamily"/>
</dbReference>
<gene>
    <name evidence="11" type="ORF">BDQ12DRAFT_681093</name>
</gene>
<feature type="compositionally biased region" description="Polar residues" evidence="7">
    <location>
        <begin position="891"/>
        <end position="908"/>
    </location>
</feature>
<feature type="transmembrane region" description="Helical" evidence="8">
    <location>
        <begin position="366"/>
        <end position="383"/>
    </location>
</feature>
<dbReference type="OrthoDB" id="60033at2759"/>
<dbReference type="Gene3D" id="3.30.565.10">
    <property type="entry name" value="Histidine kinase-like ATPase, C-terminal domain"/>
    <property type="match status" value="1"/>
</dbReference>
<dbReference type="InterPro" id="IPR005467">
    <property type="entry name" value="His_kinase_dom"/>
</dbReference>
<feature type="region of interest" description="Disordered" evidence="7">
    <location>
        <begin position="994"/>
        <end position="1016"/>
    </location>
</feature>
<dbReference type="SMART" id="SM00388">
    <property type="entry name" value="HisKA"/>
    <property type="match status" value="1"/>
</dbReference>
<dbReference type="SUPFAM" id="SSF47384">
    <property type="entry name" value="Homodimeric domain of signal transducing histidine kinase"/>
    <property type="match status" value="1"/>
</dbReference>
<dbReference type="Proteomes" id="UP000308652">
    <property type="component" value="Unassembled WGS sequence"/>
</dbReference>
<evidence type="ECO:0000313" key="11">
    <source>
        <dbReference type="EMBL" id="TFK39719.1"/>
    </source>
</evidence>
<dbReference type="PROSITE" id="PS50110">
    <property type="entry name" value="RESPONSE_REGULATORY"/>
    <property type="match status" value="1"/>
</dbReference>
<feature type="transmembrane region" description="Helical" evidence="8">
    <location>
        <begin position="340"/>
        <end position="359"/>
    </location>
</feature>
<organism evidence="11 12">
    <name type="scientific">Crucibulum laeve</name>
    <dbReference type="NCBI Taxonomy" id="68775"/>
    <lineage>
        <taxon>Eukaryota</taxon>
        <taxon>Fungi</taxon>
        <taxon>Dikarya</taxon>
        <taxon>Basidiomycota</taxon>
        <taxon>Agaricomycotina</taxon>
        <taxon>Agaricomycetes</taxon>
        <taxon>Agaricomycetidae</taxon>
        <taxon>Agaricales</taxon>
        <taxon>Agaricineae</taxon>
        <taxon>Nidulariaceae</taxon>
        <taxon>Crucibulum</taxon>
    </lineage>
</organism>
<feature type="compositionally biased region" description="Low complexity" evidence="7">
    <location>
        <begin position="870"/>
        <end position="880"/>
    </location>
</feature>
<feature type="transmembrane region" description="Helical" evidence="8">
    <location>
        <begin position="221"/>
        <end position="240"/>
    </location>
</feature>